<accession>A0ABW2G015</accession>
<dbReference type="Proteomes" id="UP001596435">
    <property type="component" value="Unassembled WGS sequence"/>
</dbReference>
<dbReference type="EMBL" id="JBHTAJ010000040">
    <property type="protein sequence ID" value="MFC7182085.1"/>
    <property type="molecule type" value="Genomic_DNA"/>
</dbReference>
<reference evidence="7" key="1">
    <citation type="journal article" date="2019" name="Int. J. Syst. Evol. Microbiol.">
        <title>The Global Catalogue of Microorganisms (GCM) 10K type strain sequencing project: providing services to taxonomists for standard genome sequencing and annotation.</title>
        <authorList>
            <consortium name="The Broad Institute Genomics Platform"/>
            <consortium name="The Broad Institute Genome Sequencing Center for Infectious Disease"/>
            <person name="Wu L."/>
            <person name="Ma J."/>
        </authorList>
    </citation>
    <scope>NUCLEOTIDE SEQUENCE [LARGE SCALE GENOMIC DNA]</scope>
    <source>
        <strain evidence="7">CGMCC 1.12859</strain>
    </source>
</reference>
<dbReference type="PANTHER" id="PTHR10057">
    <property type="entry name" value="PERIPHERAL-TYPE BENZODIAZEPINE RECEPTOR"/>
    <property type="match status" value="1"/>
</dbReference>
<sequence length="134" mass="14077">MGVLGLDGVELRSLAKPPWQPPSWAFGVVRTLLYASIAWAAGRALTAASGRDRRALAVSLGVDLSLNAAWNWLCFQCRSPAAALAGSALLDLSNADLVRRAARTNPTAAALTPYAAWCAFATALNADIARRNLG</sequence>
<proteinExistence type="inferred from homology"/>
<evidence type="ECO:0000313" key="6">
    <source>
        <dbReference type="EMBL" id="MFC7182085.1"/>
    </source>
</evidence>
<evidence type="ECO:0000313" key="7">
    <source>
        <dbReference type="Proteomes" id="UP001596435"/>
    </source>
</evidence>
<dbReference type="Pfam" id="PF03073">
    <property type="entry name" value="TspO_MBR"/>
    <property type="match status" value="1"/>
</dbReference>
<name>A0ABW2G015_9ACTN</name>
<evidence type="ECO:0000256" key="3">
    <source>
        <dbReference type="ARBA" id="ARBA00022692"/>
    </source>
</evidence>
<dbReference type="CDD" id="cd15904">
    <property type="entry name" value="TSPO_MBR"/>
    <property type="match status" value="1"/>
</dbReference>
<keyword evidence="4" id="KW-1133">Transmembrane helix</keyword>
<gene>
    <name evidence="6" type="ORF">ACFQMG_21280</name>
</gene>
<evidence type="ECO:0000256" key="4">
    <source>
        <dbReference type="ARBA" id="ARBA00022989"/>
    </source>
</evidence>
<dbReference type="RefSeq" id="WP_345709991.1">
    <property type="nucleotide sequence ID" value="NZ_BAABKV010000001.1"/>
</dbReference>
<dbReference type="InterPro" id="IPR004307">
    <property type="entry name" value="TspO_MBR"/>
</dbReference>
<keyword evidence="7" id="KW-1185">Reference proteome</keyword>
<evidence type="ECO:0000256" key="1">
    <source>
        <dbReference type="ARBA" id="ARBA00004141"/>
    </source>
</evidence>
<comment type="similarity">
    <text evidence="2">Belongs to the TspO/BZRP family.</text>
</comment>
<dbReference type="Gene3D" id="1.20.1260.100">
    <property type="entry name" value="TspO/MBR protein"/>
    <property type="match status" value="1"/>
</dbReference>
<organism evidence="6 7">
    <name type="scientific">Kitasatospora paranensis</name>
    <dbReference type="NCBI Taxonomy" id="258053"/>
    <lineage>
        <taxon>Bacteria</taxon>
        <taxon>Bacillati</taxon>
        <taxon>Actinomycetota</taxon>
        <taxon>Actinomycetes</taxon>
        <taxon>Kitasatosporales</taxon>
        <taxon>Streptomycetaceae</taxon>
        <taxon>Kitasatospora</taxon>
    </lineage>
</organism>
<evidence type="ECO:0000256" key="2">
    <source>
        <dbReference type="ARBA" id="ARBA00007524"/>
    </source>
</evidence>
<protein>
    <submittedName>
        <fullName evidence="6">TspO/MBR family protein</fullName>
    </submittedName>
</protein>
<comment type="caution">
    <text evidence="6">The sequence shown here is derived from an EMBL/GenBank/DDBJ whole genome shotgun (WGS) entry which is preliminary data.</text>
</comment>
<keyword evidence="5" id="KW-0472">Membrane</keyword>
<dbReference type="PANTHER" id="PTHR10057:SF0">
    <property type="entry name" value="TRANSLOCATOR PROTEIN"/>
    <property type="match status" value="1"/>
</dbReference>
<evidence type="ECO:0000256" key="5">
    <source>
        <dbReference type="ARBA" id="ARBA00023136"/>
    </source>
</evidence>
<keyword evidence="3" id="KW-0812">Transmembrane</keyword>
<dbReference type="InterPro" id="IPR038330">
    <property type="entry name" value="TspO/MBR-related_sf"/>
</dbReference>
<dbReference type="PIRSF" id="PIRSF005859">
    <property type="entry name" value="PBR"/>
    <property type="match status" value="1"/>
</dbReference>
<comment type="subcellular location">
    <subcellularLocation>
        <location evidence="1">Membrane</location>
        <topology evidence="1">Multi-pass membrane protein</topology>
    </subcellularLocation>
</comment>